<sequence>PKHVHKPSSTDLINNIVEHIEISLSNNNSESKLQDNSDPELQEHKHTSH</sequence>
<feature type="non-terminal residue" evidence="1">
    <location>
        <position position="1"/>
    </location>
</feature>
<feature type="non-terminal residue" evidence="1">
    <location>
        <position position="49"/>
    </location>
</feature>
<name>A0ACA9RRW3_9GLOM</name>
<dbReference type="Proteomes" id="UP000789920">
    <property type="component" value="Unassembled WGS sequence"/>
</dbReference>
<dbReference type="EMBL" id="CAJVQC010068440">
    <property type="protein sequence ID" value="CAG8808108.1"/>
    <property type="molecule type" value="Genomic_DNA"/>
</dbReference>
<proteinExistence type="predicted"/>
<protein>
    <submittedName>
        <fullName evidence="1">20921_t:CDS:1</fullName>
    </submittedName>
</protein>
<evidence type="ECO:0000313" key="2">
    <source>
        <dbReference type="Proteomes" id="UP000789920"/>
    </source>
</evidence>
<reference evidence="1" key="1">
    <citation type="submission" date="2021-06" db="EMBL/GenBank/DDBJ databases">
        <authorList>
            <person name="Kallberg Y."/>
            <person name="Tangrot J."/>
            <person name="Rosling A."/>
        </authorList>
    </citation>
    <scope>NUCLEOTIDE SEQUENCE</scope>
    <source>
        <strain evidence="1">MA461A</strain>
    </source>
</reference>
<organism evidence="1 2">
    <name type="scientific">Racocetra persica</name>
    <dbReference type="NCBI Taxonomy" id="160502"/>
    <lineage>
        <taxon>Eukaryota</taxon>
        <taxon>Fungi</taxon>
        <taxon>Fungi incertae sedis</taxon>
        <taxon>Mucoromycota</taxon>
        <taxon>Glomeromycotina</taxon>
        <taxon>Glomeromycetes</taxon>
        <taxon>Diversisporales</taxon>
        <taxon>Gigasporaceae</taxon>
        <taxon>Racocetra</taxon>
    </lineage>
</organism>
<comment type="caution">
    <text evidence="1">The sequence shown here is derived from an EMBL/GenBank/DDBJ whole genome shotgun (WGS) entry which is preliminary data.</text>
</comment>
<evidence type="ECO:0000313" key="1">
    <source>
        <dbReference type="EMBL" id="CAG8808108.1"/>
    </source>
</evidence>
<gene>
    <name evidence="1" type="ORF">RPERSI_LOCUS22542</name>
</gene>
<accession>A0ACA9RRW3</accession>
<keyword evidence="2" id="KW-1185">Reference proteome</keyword>